<dbReference type="OMA" id="WNENSTL"/>
<dbReference type="RefSeq" id="XP_002118372.1">
    <property type="nucleotide sequence ID" value="XM_002118336.1"/>
</dbReference>
<accession>B3SDQ8</accession>
<dbReference type="SUPFAM" id="SSF54160">
    <property type="entry name" value="Chromo domain-like"/>
    <property type="match status" value="1"/>
</dbReference>
<dbReference type="InterPro" id="IPR023780">
    <property type="entry name" value="Chromo_domain"/>
</dbReference>
<dbReference type="FunCoup" id="B3SDQ8">
    <property type="interactions" value="820"/>
</dbReference>
<sequence>MDNSTVSQQLEDDVYEAEQILKRRTRKLLYGHCLRHGYLSFRHDKIDNEKPRTANEKRSMGDSKLEMGCKIQAPDHAIRSRRFYSKTCKYCLSFAVGIIEYLVKWKGWSPKCSDFNLCLIFLRHNTWEPEWNILDKRLLESFERKLQKLKINPNMRKMTSEKHKKLKSRSVSRHDLIHESLGNNPTSNNLAKVGCSHSINKSDNHHDDERELLELAEETIDDTSVNSDIGGKSEASLDSVGSSGYRPANSVSSYGDSGSYWNENSTLDKVCVTDVTANMVTVTVRECYTDKGFFRDRNESGS</sequence>
<gene>
    <name evidence="3" type="ORF">TRIADDRAFT_62418</name>
</gene>
<evidence type="ECO:0000259" key="2">
    <source>
        <dbReference type="PROSITE" id="PS50013"/>
    </source>
</evidence>
<dbReference type="PROSITE" id="PS50013">
    <property type="entry name" value="CHROMO_2"/>
    <property type="match status" value="1"/>
</dbReference>
<dbReference type="CTD" id="6759592"/>
<dbReference type="KEGG" id="tad:TRIADDRAFT_62418"/>
<dbReference type="HOGENOM" id="CLU_922380_0_0_1"/>
<dbReference type="Pfam" id="PF00385">
    <property type="entry name" value="Chromo"/>
    <property type="match status" value="1"/>
</dbReference>
<dbReference type="PhylomeDB" id="B3SDQ8"/>
<dbReference type="InterPro" id="IPR033773">
    <property type="entry name" value="CBX7_C"/>
</dbReference>
<proteinExistence type="predicted"/>
<keyword evidence="4" id="KW-1185">Reference proteome</keyword>
<dbReference type="InterPro" id="IPR016197">
    <property type="entry name" value="Chromo-like_dom_sf"/>
</dbReference>
<organism evidence="3 4">
    <name type="scientific">Trichoplax adhaerens</name>
    <name type="common">Trichoplax reptans</name>
    <dbReference type="NCBI Taxonomy" id="10228"/>
    <lineage>
        <taxon>Eukaryota</taxon>
        <taxon>Metazoa</taxon>
        <taxon>Placozoa</taxon>
        <taxon>Uniplacotomia</taxon>
        <taxon>Trichoplacea</taxon>
        <taxon>Trichoplacidae</taxon>
        <taxon>Trichoplax</taxon>
    </lineage>
</organism>
<dbReference type="InParanoid" id="B3SDQ8"/>
<dbReference type="SMART" id="SM00298">
    <property type="entry name" value="CHROMO"/>
    <property type="match status" value="1"/>
</dbReference>
<dbReference type="OrthoDB" id="1918685at2759"/>
<dbReference type="Proteomes" id="UP000009022">
    <property type="component" value="Unassembled WGS sequence"/>
</dbReference>
<evidence type="ECO:0000313" key="3">
    <source>
        <dbReference type="EMBL" id="EDV19139.1"/>
    </source>
</evidence>
<dbReference type="GeneID" id="6759592"/>
<protein>
    <recommendedName>
        <fullName evidence="2">Chromo domain-containing protein</fullName>
    </recommendedName>
</protein>
<evidence type="ECO:0000256" key="1">
    <source>
        <dbReference type="SAM" id="MobiDB-lite"/>
    </source>
</evidence>
<dbReference type="GO" id="GO:0005634">
    <property type="term" value="C:nucleus"/>
    <property type="evidence" value="ECO:0007669"/>
    <property type="project" value="UniProtKB-ARBA"/>
</dbReference>
<dbReference type="AlphaFoldDB" id="B3SDQ8"/>
<dbReference type="PANTHER" id="PTHR46389">
    <property type="entry name" value="POLYCOMB GROUP PROTEIN PC"/>
    <property type="match status" value="1"/>
</dbReference>
<feature type="domain" description="Chromo" evidence="2">
    <location>
        <begin position="15"/>
        <end position="154"/>
    </location>
</feature>
<dbReference type="eggNOG" id="KOG2748">
    <property type="taxonomic scope" value="Eukaryota"/>
</dbReference>
<name>B3SDQ8_TRIAD</name>
<evidence type="ECO:0000313" key="4">
    <source>
        <dbReference type="Proteomes" id="UP000009022"/>
    </source>
</evidence>
<dbReference type="Pfam" id="PF17218">
    <property type="entry name" value="CBX7_C"/>
    <property type="match status" value="1"/>
</dbReference>
<reference evidence="3 4" key="1">
    <citation type="journal article" date="2008" name="Nature">
        <title>The Trichoplax genome and the nature of placozoans.</title>
        <authorList>
            <person name="Srivastava M."/>
            <person name="Begovic E."/>
            <person name="Chapman J."/>
            <person name="Putnam N.H."/>
            <person name="Hellsten U."/>
            <person name="Kawashima T."/>
            <person name="Kuo A."/>
            <person name="Mitros T."/>
            <person name="Salamov A."/>
            <person name="Carpenter M.L."/>
            <person name="Signorovitch A.Y."/>
            <person name="Moreno M.A."/>
            <person name="Kamm K."/>
            <person name="Grimwood J."/>
            <person name="Schmutz J."/>
            <person name="Shapiro H."/>
            <person name="Grigoriev I.V."/>
            <person name="Buss L.W."/>
            <person name="Schierwater B."/>
            <person name="Dellaporta S.L."/>
            <person name="Rokhsar D.S."/>
        </authorList>
    </citation>
    <scope>NUCLEOTIDE SEQUENCE [LARGE SCALE GENOMIC DNA]</scope>
    <source>
        <strain evidence="3 4">Grell-BS-1999</strain>
    </source>
</reference>
<dbReference type="InterPro" id="IPR052458">
    <property type="entry name" value="PcG_PRC1-like_component"/>
</dbReference>
<dbReference type="Gene3D" id="2.40.50.40">
    <property type="match status" value="1"/>
</dbReference>
<dbReference type="PANTHER" id="PTHR46389:SF3">
    <property type="entry name" value="POLYCOMB GROUP PROTEIN PC"/>
    <property type="match status" value="1"/>
</dbReference>
<dbReference type="EMBL" id="DS985284">
    <property type="protein sequence ID" value="EDV19139.1"/>
    <property type="molecule type" value="Genomic_DNA"/>
</dbReference>
<dbReference type="InterPro" id="IPR000953">
    <property type="entry name" value="Chromo/chromo_shadow_dom"/>
</dbReference>
<feature type="region of interest" description="Disordered" evidence="1">
    <location>
        <begin position="224"/>
        <end position="246"/>
    </location>
</feature>
<dbReference type="STRING" id="10228.B3SDQ8"/>